<keyword evidence="4" id="KW-0812">Transmembrane</keyword>
<evidence type="ECO:0000256" key="3">
    <source>
        <dbReference type="ARBA" id="ARBA00022452"/>
    </source>
</evidence>
<dbReference type="Pfam" id="PF01103">
    <property type="entry name" value="Omp85"/>
    <property type="match status" value="1"/>
</dbReference>
<name>A0A0D2WTE2_CAPO3</name>
<dbReference type="EMBL" id="KE346369">
    <property type="protein sequence ID" value="KJE95705.1"/>
    <property type="molecule type" value="Genomic_DNA"/>
</dbReference>
<feature type="domain" description="Bacterial surface antigen (D15)" evidence="6">
    <location>
        <begin position="217"/>
        <end position="439"/>
    </location>
</feature>
<dbReference type="InParanoid" id="A0A0D2WTE2"/>
<dbReference type="Proteomes" id="UP000008743">
    <property type="component" value="Unassembled WGS sequence"/>
</dbReference>
<dbReference type="FunCoup" id="A0A0D2WTE2">
    <property type="interactions" value="374"/>
</dbReference>
<dbReference type="PANTHER" id="PTHR12815">
    <property type="entry name" value="SORTING AND ASSEMBLY MACHINERY SAMM50 PROTEIN FAMILY MEMBER"/>
    <property type="match status" value="1"/>
</dbReference>
<dbReference type="OrthoDB" id="1724197at2759"/>
<dbReference type="STRING" id="595528.A0A0D2WTE2"/>
<dbReference type="InterPro" id="IPR039910">
    <property type="entry name" value="D15-like"/>
</dbReference>
<evidence type="ECO:0000256" key="1">
    <source>
        <dbReference type="ARBA" id="ARBA00004374"/>
    </source>
</evidence>
<dbReference type="InterPro" id="IPR000184">
    <property type="entry name" value="Bac_surfAg_D15"/>
</dbReference>
<comment type="similarity">
    <text evidence="2">Belongs to the SAM50/omp85 family.</text>
</comment>
<evidence type="ECO:0000256" key="2">
    <source>
        <dbReference type="ARBA" id="ARBA00010913"/>
    </source>
</evidence>
<sequence length="440" mass="47813">MATNEERAKYQRAFAESATRPVIVDHVHVDGLTFTNPETVTYASKAVFEAKTVAEALQAASASAVELQRLGIFKSIEVTVDAAPYQPPPQVHDPSSPQHIEVTFNVTESSRLAASSGTLIGNAEVDWETNATLRNALFGRAEKLSLNYAVGMRNKAAYMLDYIQPISGDPDRFIHSSSAHQRRPRSLHSQLGLPVMVYIACNTRLLNIPFRASMLVREQAGHSLLSSIKHVLTHDTRNDTHLATQGKLVEWTQEFAGIGGDAKFIKSHVQAQFNQAFFNENLIVSASLWGGLLSMLGGTESRISDRFFLGGPNSLRGFTVRGAGPHDKGAYLGGDAYVAGAAHVYSTMPFKFLRDTFGRSLLLHGFASAGNITQIAPDQFVVPRLLSLFQPGSMRYSVGAGVVFRSGMARLELNYCVPFSAAGTDNFRAGFQVGLGVSFL</sequence>
<proteinExistence type="inferred from homology"/>
<dbReference type="Gene3D" id="2.40.160.50">
    <property type="entry name" value="membrane protein fhac: a member of the omp85/tpsb transporter family"/>
    <property type="match status" value="1"/>
</dbReference>
<evidence type="ECO:0000313" key="8">
    <source>
        <dbReference type="Proteomes" id="UP000008743"/>
    </source>
</evidence>
<dbReference type="eggNOG" id="KOG2602">
    <property type="taxonomic scope" value="Eukaryota"/>
</dbReference>
<comment type="subcellular location">
    <subcellularLocation>
        <location evidence="1">Mitochondrion outer membrane</location>
        <topology evidence="1">Multi-pass membrane protein</topology>
    </subcellularLocation>
</comment>
<evidence type="ECO:0000256" key="4">
    <source>
        <dbReference type="ARBA" id="ARBA00022692"/>
    </source>
</evidence>
<gene>
    <name evidence="7" type="ORF">CAOG_009955</name>
</gene>
<dbReference type="GO" id="GO:0045040">
    <property type="term" value="P:protein insertion into mitochondrial outer membrane"/>
    <property type="evidence" value="ECO:0007669"/>
    <property type="project" value="TreeGrafter"/>
</dbReference>
<dbReference type="GO" id="GO:0033108">
    <property type="term" value="P:mitochondrial respiratory chain complex assembly"/>
    <property type="evidence" value="ECO:0007669"/>
    <property type="project" value="TreeGrafter"/>
</dbReference>
<keyword evidence="3" id="KW-1134">Transmembrane beta strand</keyword>
<accession>A0A0D2WTE2</accession>
<protein>
    <recommendedName>
        <fullName evidence="6">Bacterial surface antigen (D15) domain-containing protein</fullName>
    </recommendedName>
</protein>
<evidence type="ECO:0000313" key="7">
    <source>
        <dbReference type="EMBL" id="KJE95705.1"/>
    </source>
</evidence>
<organism evidence="7 8">
    <name type="scientific">Capsaspora owczarzaki (strain ATCC 30864)</name>
    <dbReference type="NCBI Taxonomy" id="595528"/>
    <lineage>
        <taxon>Eukaryota</taxon>
        <taxon>Filasterea</taxon>
        <taxon>Capsaspora</taxon>
    </lineage>
</organism>
<dbReference type="PANTHER" id="PTHR12815:SF18">
    <property type="entry name" value="SORTING AND ASSEMBLY MACHINERY COMPONENT 50 HOMOLOG"/>
    <property type="match status" value="1"/>
</dbReference>
<reference evidence="8" key="1">
    <citation type="submission" date="2011-02" db="EMBL/GenBank/DDBJ databases">
        <title>The Genome Sequence of Capsaspora owczarzaki ATCC 30864.</title>
        <authorList>
            <person name="Russ C."/>
            <person name="Cuomo C."/>
            <person name="Burger G."/>
            <person name="Gray M.W."/>
            <person name="Holland P.W.H."/>
            <person name="King N."/>
            <person name="Lang F.B.F."/>
            <person name="Roger A.J."/>
            <person name="Ruiz-Trillo I."/>
            <person name="Young S.K."/>
            <person name="Zeng Q."/>
            <person name="Gargeya S."/>
            <person name="Alvarado L."/>
            <person name="Berlin A."/>
            <person name="Chapman S.B."/>
            <person name="Chen Z."/>
            <person name="Freedman E."/>
            <person name="Gellesch M."/>
            <person name="Goldberg J."/>
            <person name="Griggs A."/>
            <person name="Gujja S."/>
            <person name="Heilman E."/>
            <person name="Heiman D."/>
            <person name="Howarth C."/>
            <person name="Mehta T."/>
            <person name="Neiman D."/>
            <person name="Pearson M."/>
            <person name="Roberts A."/>
            <person name="Saif S."/>
            <person name="Shea T."/>
            <person name="Shenoy N."/>
            <person name="Sisk P."/>
            <person name="Stolte C."/>
            <person name="Sykes S."/>
            <person name="White J."/>
            <person name="Yandava C."/>
            <person name="Haas B."/>
            <person name="Nusbaum C."/>
            <person name="Birren B."/>
        </authorList>
    </citation>
    <scope>NUCLEOTIDE SEQUENCE</scope>
    <source>
        <strain evidence="8">ATCC 30864</strain>
    </source>
</reference>
<dbReference type="GO" id="GO:0005741">
    <property type="term" value="C:mitochondrial outer membrane"/>
    <property type="evidence" value="ECO:0007669"/>
    <property type="project" value="UniProtKB-SubCell"/>
</dbReference>
<keyword evidence="5" id="KW-0472">Membrane</keyword>
<evidence type="ECO:0000256" key="5">
    <source>
        <dbReference type="ARBA" id="ARBA00023136"/>
    </source>
</evidence>
<dbReference type="AlphaFoldDB" id="A0A0D2WTE2"/>
<evidence type="ECO:0000259" key="6">
    <source>
        <dbReference type="Pfam" id="PF01103"/>
    </source>
</evidence>
<keyword evidence="8" id="KW-1185">Reference proteome</keyword>
<dbReference type="PhylomeDB" id="A0A0D2WTE2"/>